<dbReference type="STRING" id="52689.AKG39_05785"/>
<evidence type="ECO:0000313" key="1">
    <source>
        <dbReference type="EMBL" id="KNZ42647.1"/>
    </source>
</evidence>
<gene>
    <name evidence="1" type="ORF">AKG39_05785</name>
</gene>
<evidence type="ECO:0000313" key="2">
    <source>
        <dbReference type="Proteomes" id="UP000036873"/>
    </source>
</evidence>
<keyword evidence="2" id="KW-1185">Reference proteome</keyword>
<accession>A0A0L6U2R6</accession>
<dbReference type="AlphaFoldDB" id="A0A0L6U2R6"/>
<organism evidence="1 2">
    <name type="scientific">Acetobacterium bakii</name>
    <dbReference type="NCBI Taxonomy" id="52689"/>
    <lineage>
        <taxon>Bacteria</taxon>
        <taxon>Bacillati</taxon>
        <taxon>Bacillota</taxon>
        <taxon>Clostridia</taxon>
        <taxon>Eubacteriales</taxon>
        <taxon>Eubacteriaceae</taxon>
        <taxon>Acetobacterium</taxon>
    </lineage>
</organism>
<dbReference type="Proteomes" id="UP000036873">
    <property type="component" value="Unassembled WGS sequence"/>
</dbReference>
<sequence length="66" mass="8229">MHRCQKKWVKALSWRISRNKSKRIQISKDCSKVLPWNDDKYNKKIEQHESFRKNKINKFIILMVYY</sequence>
<proteinExistence type="predicted"/>
<name>A0A0L6U2R6_9FIRM</name>
<comment type="caution">
    <text evidence="1">The sequence shown here is derived from an EMBL/GenBank/DDBJ whole genome shotgun (WGS) entry which is preliminary data.</text>
</comment>
<dbReference type="EMBL" id="LGYO01000011">
    <property type="protein sequence ID" value="KNZ42647.1"/>
    <property type="molecule type" value="Genomic_DNA"/>
</dbReference>
<reference evidence="2" key="1">
    <citation type="submission" date="2015-07" db="EMBL/GenBank/DDBJ databases">
        <title>Draft genome sequence of Acetobacterium bakii DSM 8293, a potential psychrophilic chemical producer through syngas fermentation.</title>
        <authorList>
            <person name="Song Y."/>
            <person name="Hwang S."/>
            <person name="Cho B.-K."/>
        </authorList>
    </citation>
    <scope>NUCLEOTIDE SEQUENCE [LARGE SCALE GENOMIC DNA]</scope>
    <source>
        <strain evidence="2">DSM 8239</strain>
    </source>
</reference>
<protein>
    <submittedName>
        <fullName evidence="1">Uncharacterized protein</fullName>
    </submittedName>
</protein>